<dbReference type="EMBL" id="OC857980">
    <property type="protein sequence ID" value="CAD7625891.1"/>
    <property type="molecule type" value="Genomic_DNA"/>
</dbReference>
<name>A0A7R9PZL9_9ACAR</name>
<dbReference type="GO" id="GO:0005524">
    <property type="term" value="F:ATP binding"/>
    <property type="evidence" value="ECO:0007669"/>
    <property type="project" value="UniProtKB-KW"/>
</dbReference>
<dbReference type="SUPFAM" id="SSF52540">
    <property type="entry name" value="P-loop containing nucleoside triphosphate hydrolases"/>
    <property type="match status" value="1"/>
</dbReference>
<dbReference type="PANTHER" id="PTHR43038">
    <property type="entry name" value="ATP-BINDING CASSETTE, SUB-FAMILY H, MEMBER 1"/>
    <property type="match status" value="1"/>
</dbReference>
<dbReference type="InterPro" id="IPR027417">
    <property type="entry name" value="P-loop_NTPase"/>
</dbReference>
<dbReference type="GO" id="GO:0140359">
    <property type="term" value="F:ABC-type transporter activity"/>
    <property type="evidence" value="ECO:0007669"/>
    <property type="project" value="InterPro"/>
</dbReference>
<dbReference type="Pfam" id="PF00005">
    <property type="entry name" value="ABC_tran"/>
    <property type="match status" value="1"/>
</dbReference>
<keyword evidence="6 7" id="KW-0472">Membrane</keyword>
<dbReference type="Pfam" id="PF12698">
    <property type="entry name" value="ABC2_membrane_3"/>
    <property type="match status" value="1"/>
</dbReference>
<feature type="non-terminal residue" evidence="9">
    <location>
        <position position="1"/>
    </location>
</feature>
<feature type="transmembrane region" description="Helical" evidence="7">
    <location>
        <begin position="584"/>
        <end position="605"/>
    </location>
</feature>
<feature type="transmembrane region" description="Helical" evidence="7">
    <location>
        <begin position="332"/>
        <end position="352"/>
    </location>
</feature>
<evidence type="ECO:0000256" key="7">
    <source>
        <dbReference type="SAM" id="Phobius"/>
    </source>
</evidence>
<gene>
    <name evidence="9" type="ORF">OSB1V03_LOCUS6324</name>
</gene>
<feature type="transmembrane region" description="Helical" evidence="7">
    <location>
        <begin position="546"/>
        <end position="572"/>
    </location>
</feature>
<evidence type="ECO:0000256" key="3">
    <source>
        <dbReference type="ARBA" id="ARBA00022741"/>
    </source>
</evidence>
<dbReference type="Proteomes" id="UP000759131">
    <property type="component" value="Unassembled WGS sequence"/>
</dbReference>
<dbReference type="CDD" id="cd03230">
    <property type="entry name" value="ABC_DR_subfamily_A"/>
    <property type="match status" value="1"/>
</dbReference>
<keyword evidence="2 7" id="KW-0812">Transmembrane</keyword>
<keyword evidence="4" id="KW-0067">ATP-binding</keyword>
<accession>A0A7R9PZL9</accession>
<reference evidence="9" key="1">
    <citation type="submission" date="2020-11" db="EMBL/GenBank/DDBJ databases">
        <authorList>
            <person name="Tran Van P."/>
        </authorList>
    </citation>
    <scope>NUCLEOTIDE SEQUENCE</scope>
</reference>
<dbReference type="OrthoDB" id="10255969at2759"/>
<protein>
    <recommendedName>
        <fullName evidence="8">ABC transporter domain-containing protein</fullName>
    </recommendedName>
</protein>
<dbReference type="PROSITE" id="PS50893">
    <property type="entry name" value="ABC_TRANSPORTER_2"/>
    <property type="match status" value="1"/>
</dbReference>
<evidence type="ECO:0000256" key="5">
    <source>
        <dbReference type="ARBA" id="ARBA00022989"/>
    </source>
</evidence>
<evidence type="ECO:0000256" key="6">
    <source>
        <dbReference type="ARBA" id="ARBA00023136"/>
    </source>
</evidence>
<feature type="transmembrane region" description="Helical" evidence="7">
    <location>
        <begin position="617"/>
        <end position="639"/>
    </location>
</feature>
<evidence type="ECO:0000313" key="9">
    <source>
        <dbReference type="EMBL" id="CAD7625891.1"/>
    </source>
</evidence>
<dbReference type="InterPro" id="IPR003439">
    <property type="entry name" value="ABC_transporter-like_ATP-bd"/>
</dbReference>
<feature type="domain" description="ABC transporter" evidence="8">
    <location>
        <begin position="13"/>
        <end position="244"/>
    </location>
</feature>
<comment type="subcellular location">
    <subcellularLocation>
        <location evidence="1">Membrane</location>
        <topology evidence="1">Multi-pass membrane protein</topology>
    </subcellularLocation>
</comment>
<evidence type="ECO:0000256" key="4">
    <source>
        <dbReference type="ARBA" id="ARBA00022840"/>
    </source>
</evidence>
<dbReference type="EMBL" id="CAJPIZ010003405">
    <property type="protein sequence ID" value="CAG2106321.1"/>
    <property type="molecule type" value="Genomic_DNA"/>
</dbReference>
<evidence type="ECO:0000256" key="1">
    <source>
        <dbReference type="ARBA" id="ARBA00004141"/>
    </source>
</evidence>
<keyword evidence="3" id="KW-0547">Nucleotide-binding</keyword>
<dbReference type="AlphaFoldDB" id="A0A7R9PZL9"/>
<evidence type="ECO:0000259" key="8">
    <source>
        <dbReference type="PROSITE" id="PS50893"/>
    </source>
</evidence>
<feature type="transmembrane region" description="Helical" evidence="7">
    <location>
        <begin position="501"/>
        <end position="525"/>
    </location>
</feature>
<dbReference type="PANTHER" id="PTHR43038:SF3">
    <property type="entry name" value="ABC TRANSPORTER G FAMILY MEMBER 20 ISOFORM X1"/>
    <property type="match status" value="1"/>
</dbReference>
<dbReference type="GO" id="GO:0016887">
    <property type="term" value="F:ATP hydrolysis activity"/>
    <property type="evidence" value="ECO:0007669"/>
    <property type="project" value="InterPro"/>
</dbReference>
<dbReference type="GO" id="GO:0016020">
    <property type="term" value="C:membrane"/>
    <property type="evidence" value="ECO:0007669"/>
    <property type="project" value="UniProtKB-SubCell"/>
</dbReference>
<keyword evidence="10" id="KW-1185">Reference proteome</keyword>
<proteinExistence type="predicted"/>
<sequence length="652" mass="74232">MLRLLSGLMATAIDVRNLNFEYSKNVHILNDIHLQVPEGKIFALLGPNGCGKTTLLRIVLGRLKYKHGYIRVFGEEPGSDRSDIPGPGVGYMPQEIALFNEFTIQESLTYYGMIYHMEKDEIRERIDDLLDLLNLPEEGRPVSQLSGGQQRLTSIAVTMIHRPKLLILDEPTVGVDSLLRCRIWQYLEKMCRNFGITVIITTHYIEEARTAHNVGFMNNGCLLRQANPNKLMDEYSCRTLEDVFLRLCRQKMAENESKKFSQLNSKRENTVEVYKKIDKTEFIEPCVEYTGTKKERGHNYKTSATKSNKFIDKDRLKALILKNFIRSKRNPLVFIVFYLIPVISLSFCTLTIGPKPQHVTVAVYNGEADPKLSQAFVDRIDKQFIQEIYYPTAEAAIESVVKGYNAYAMTFRPNFTDSFETRMIYPLDLNDEEIEDSKIRLYADMSNTVVGTYVYDYLLETFQAFLMDYSVSKGYNPISFSMPVKFEQPIFGVNDHSFKDYVAPGILLAITNTLPIIMSAFLIIFEQKSGCLDRAYVGGVKPIEVLFAHMIPIVIGIIFQVMLIMFISFVVFGSTLRGSAVDVYILLFLQGLEGASIGLCMSLILPDEVYAMIGISALMLPLWICSGVLWPLEAIPYYLRPLTYWSPLTLPI</sequence>
<evidence type="ECO:0000256" key="2">
    <source>
        <dbReference type="ARBA" id="ARBA00022692"/>
    </source>
</evidence>
<evidence type="ECO:0000313" key="10">
    <source>
        <dbReference type="Proteomes" id="UP000759131"/>
    </source>
</evidence>
<keyword evidence="5 7" id="KW-1133">Transmembrane helix</keyword>
<dbReference type="Gene3D" id="3.40.50.300">
    <property type="entry name" value="P-loop containing nucleotide triphosphate hydrolases"/>
    <property type="match status" value="1"/>
</dbReference>
<dbReference type="SMART" id="SM00382">
    <property type="entry name" value="AAA"/>
    <property type="match status" value="1"/>
</dbReference>
<organism evidence="9">
    <name type="scientific">Medioppia subpectinata</name>
    <dbReference type="NCBI Taxonomy" id="1979941"/>
    <lineage>
        <taxon>Eukaryota</taxon>
        <taxon>Metazoa</taxon>
        <taxon>Ecdysozoa</taxon>
        <taxon>Arthropoda</taxon>
        <taxon>Chelicerata</taxon>
        <taxon>Arachnida</taxon>
        <taxon>Acari</taxon>
        <taxon>Acariformes</taxon>
        <taxon>Sarcoptiformes</taxon>
        <taxon>Oribatida</taxon>
        <taxon>Brachypylina</taxon>
        <taxon>Oppioidea</taxon>
        <taxon>Oppiidae</taxon>
        <taxon>Medioppia</taxon>
    </lineage>
</organism>
<dbReference type="InterPro" id="IPR013525">
    <property type="entry name" value="ABC2_TM"/>
</dbReference>
<dbReference type="InterPro" id="IPR003593">
    <property type="entry name" value="AAA+_ATPase"/>
</dbReference>